<name>A0A561SK55_9PSEU</name>
<organism evidence="1 2">
    <name type="scientific">Pseudonocardia hierapolitana</name>
    <dbReference type="NCBI Taxonomy" id="1128676"/>
    <lineage>
        <taxon>Bacteria</taxon>
        <taxon>Bacillati</taxon>
        <taxon>Actinomycetota</taxon>
        <taxon>Actinomycetes</taxon>
        <taxon>Pseudonocardiales</taxon>
        <taxon>Pseudonocardiaceae</taxon>
        <taxon>Pseudonocardia</taxon>
    </lineage>
</organism>
<dbReference type="EMBL" id="VIWU01000001">
    <property type="protein sequence ID" value="TWF75267.1"/>
    <property type="molecule type" value="Genomic_DNA"/>
</dbReference>
<evidence type="ECO:0008006" key="3">
    <source>
        <dbReference type="Google" id="ProtNLM"/>
    </source>
</evidence>
<dbReference type="AlphaFoldDB" id="A0A561SK55"/>
<dbReference type="InterPro" id="IPR032710">
    <property type="entry name" value="NTF2-like_dom_sf"/>
</dbReference>
<keyword evidence="2" id="KW-1185">Reference proteome</keyword>
<protein>
    <recommendedName>
        <fullName evidence="3">SnoaL-like protein</fullName>
    </recommendedName>
</protein>
<reference evidence="1 2" key="1">
    <citation type="submission" date="2019-06" db="EMBL/GenBank/DDBJ databases">
        <title>Sequencing the genomes of 1000 actinobacteria strains.</title>
        <authorList>
            <person name="Klenk H.-P."/>
        </authorList>
    </citation>
    <scope>NUCLEOTIDE SEQUENCE [LARGE SCALE GENOMIC DNA]</scope>
    <source>
        <strain evidence="1 2">DSM 45671</strain>
    </source>
</reference>
<dbReference type="SUPFAM" id="SSF54427">
    <property type="entry name" value="NTF2-like"/>
    <property type="match status" value="1"/>
</dbReference>
<comment type="caution">
    <text evidence="1">The sequence shown here is derived from an EMBL/GenBank/DDBJ whole genome shotgun (WGS) entry which is preliminary data.</text>
</comment>
<dbReference type="Proteomes" id="UP000321261">
    <property type="component" value="Unassembled WGS sequence"/>
</dbReference>
<proteinExistence type="predicted"/>
<evidence type="ECO:0000313" key="1">
    <source>
        <dbReference type="EMBL" id="TWF75267.1"/>
    </source>
</evidence>
<evidence type="ECO:0000313" key="2">
    <source>
        <dbReference type="Proteomes" id="UP000321261"/>
    </source>
</evidence>
<dbReference type="Gene3D" id="3.10.450.50">
    <property type="match status" value="1"/>
</dbReference>
<dbReference type="OrthoDB" id="8684708at2"/>
<accession>A0A561SK55</accession>
<sequence>MSTVDRSDGTRTSWSELPTAITTYLAAHRARDVETAIRAFTGDAVVTDEGRTYRGQEEIRSWLGGAAGEYTYTTAFTGATRTGKAEFDVVQHLEGNFPGGAVDLHFRFDLDGRSIIRLVIEPSGTVDR</sequence>
<gene>
    <name evidence="1" type="ORF">FHX44_111151</name>
</gene>
<dbReference type="RefSeq" id="WP_147254499.1">
    <property type="nucleotide sequence ID" value="NZ_VIWU01000001.1"/>
</dbReference>